<evidence type="ECO:0000259" key="11">
    <source>
        <dbReference type="PROSITE" id="PS50885"/>
    </source>
</evidence>
<evidence type="ECO:0000256" key="8">
    <source>
        <dbReference type="SAM" id="Coils"/>
    </source>
</evidence>
<dbReference type="PANTHER" id="PTHR32089">
    <property type="entry name" value="METHYL-ACCEPTING CHEMOTAXIS PROTEIN MCPB"/>
    <property type="match status" value="1"/>
</dbReference>
<dbReference type="PROSITE" id="PS50111">
    <property type="entry name" value="CHEMOTAXIS_TRANSDUC_2"/>
    <property type="match status" value="1"/>
</dbReference>
<feature type="domain" description="Methyl-accepting transducer" evidence="10">
    <location>
        <begin position="407"/>
        <end position="643"/>
    </location>
</feature>
<dbReference type="Gene3D" id="1.10.287.950">
    <property type="entry name" value="Methyl-accepting chemotaxis protein"/>
    <property type="match status" value="1"/>
</dbReference>
<evidence type="ECO:0000259" key="10">
    <source>
        <dbReference type="PROSITE" id="PS50111"/>
    </source>
</evidence>
<evidence type="ECO:0000313" key="12">
    <source>
        <dbReference type="EMBL" id="KFN45630.1"/>
    </source>
</evidence>
<dbReference type="Pfam" id="PF00015">
    <property type="entry name" value="MCPsignal"/>
    <property type="match status" value="1"/>
</dbReference>
<dbReference type="InterPro" id="IPR004089">
    <property type="entry name" value="MCPsignal_dom"/>
</dbReference>
<dbReference type="SUPFAM" id="SSF58104">
    <property type="entry name" value="Methyl-accepting chemotaxis protein (MCP) signaling domain"/>
    <property type="match status" value="1"/>
</dbReference>
<evidence type="ECO:0000256" key="5">
    <source>
        <dbReference type="ARBA" id="ARBA00023224"/>
    </source>
</evidence>
<evidence type="ECO:0000256" key="3">
    <source>
        <dbReference type="ARBA" id="ARBA00022989"/>
    </source>
</evidence>
<dbReference type="GO" id="GO:0016020">
    <property type="term" value="C:membrane"/>
    <property type="evidence" value="ECO:0007669"/>
    <property type="project" value="UniProtKB-SubCell"/>
</dbReference>
<dbReference type="PROSITE" id="PS50885">
    <property type="entry name" value="HAMP"/>
    <property type="match status" value="1"/>
</dbReference>
<reference evidence="12 13" key="1">
    <citation type="submission" date="2013-09" db="EMBL/GenBank/DDBJ databases">
        <title>Genome sequencing of Arenimonas metalli.</title>
        <authorList>
            <person name="Chen F."/>
            <person name="Wang G."/>
        </authorList>
    </citation>
    <scope>NUCLEOTIDE SEQUENCE [LARGE SCALE GENOMIC DNA]</scope>
    <source>
        <strain evidence="12 13">CF5-1</strain>
    </source>
</reference>
<dbReference type="PANTHER" id="PTHR32089:SF119">
    <property type="entry name" value="METHYL-ACCEPTING CHEMOTAXIS PROTEIN CTPL"/>
    <property type="match status" value="1"/>
</dbReference>
<keyword evidence="2 9" id="KW-0812">Transmembrane</keyword>
<evidence type="ECO:0000256" key="6">
    <source>
        <dbReference type="ARBA" id="ARBA00029447"/>
    </source>
</evidence>
<dbReference type="eggNOG" id="COG0840">
    <property type="taxonomic scope" value="Bacteria"/>
</dbReference>
<feature type="coiled-coil region" evidence="8">
    <location>
        <begin position="41"/>
        <end position="68"/>
    </location>
</feature>
<feature type="domain" description="HAMP" evidence="11">
    <location>
        <begin position="351"/>
        <end position="402"/>
    </location>
</feature>
<keyword evidence="4 9" id="KW-0472">Membrane</keyword>
<keyword evidence="5 7" id="KW-0807">Transducer</keyword>
<dbReference type="OrthoDB" id="9177152at2"/>
<keyword evidence="3 9" id="KW-1133">Transmembrane helix</keyword>
<evidence type="ECO:0000256" key="1">
    <source>
        <dbReference type="ARBA" id="ARBA00004141"/>
    </source>
</evidence>
<dbReference type="PRINTS" id="PR00260">
    <property type="entry name" value="CHEMTRNSDUCR"/>
</dbReference>
<organism evidence="12 13">
    <name type="scientific">Arenimonas metalli CF5-1</name>
    <dbReference type="NCBI Taxonomy" id="1384056"/>
    <lineage>
        <taxon>Bacteria</taxon>
        <taxon>Pseudomonadati</taxon>
        <taxon>Pseudomonadota</taxon>
        <taxon>Gammaproteobacteria</taxon>
        <taxon>Lysobacterales</taxon>
        <taxon>Lysobacteraceae</taxon>
        <taxon>Arenimonas</taxon>
    </lineage>
</organism>
<dbReference type="GO" id="GO:0006935">
    <property type="term" value="P:chemotaxis"/>
    <property type="evidence" value="ECO:0007669"/>
    <property type="project" value="InterPro"/>
</dbReference>
<dbReference type="AlphaFoldDB" id="A0A091BMR7"/>
<dbReference type="Pfam" id="PF13675">
    <property type="entry name" value="PilJ"/>
    <property type="match status" value="1"/>
</dbReference>
<dbReference type="PATRIC" id="fig|1384056.3.peg.1854"/>
<dbReference type="SMART" id="SM00283">
    <property type="entry name" value="MA"/>
    <property type="match status" value="1"/>
</dbReference>
<evidence type="ECO:0008006" key="14">
    <source>
        <dbReference type="Google" id="ProtNLM"/>
    </source>
</evidence>
<evidence type="ECO:0000256" key="4">
    <source>
        <dbReference type="ARBA" id="ARBA00023136"/>
    </source>
</evidence>
<keyword evidence="8" id="KW-0175">Coiled coil</keyword>
<keyword evidence="13" id="KW-1185">Reference proteome</keyword>
<dbReference type="CDD" id="cd11386">
    <property type="entry name" value="MCP_signal"/>
    <property type="match status" value="1"/>
</dbReference>
<proteinExistence type="inferred from homology"/>
<evidence type="ECO:0000256" key="2">
    <source>
        <dbReference type="ARBA" id="ARBA00022692"/>
    </source>
</evidence>
<dbReference type="InterPro" id="IPR029095">
    <property type="entry name" value="NarX-like_N"/>
</dbReference>
<evidence type="ECO:0000313" key="13">
    <source>
        <dbReference type="Proteomes" id="UP000029393"/>
    </source>
</evidence>
<evidence type="ECO:0000256" key="7">
    <source>
        <dbReference type="PROSITE-ProRule" id="PRU00284"/>
    </source>
</evidence>
<comment type="subcellular location">
    <subcellularLocation>
        <location evidence="1">Membrane</location>
        <topology evidence="1">Multi-pass membrane protein</topology>
    </subcellularLocation>
</comment>
<gene>
    <name evidence="12" type="ORF">N787_12630</name>
</gene>
<sequence length="681" mass="72181">MSTNSRSFTDKLTNFGLGFWAFILIVSLLVFGANFIYASYLNNQENNARGLTADLQVLSQQLAKYTQEAVDGNADAFTEFKATKARIDSIVAALRTGSETENVPGYEGDPNAIGVSSALEKVTETWTPMAEAADRITQSEEEVLNLADTAAQFTARVPRLAFQLDEVVRSLSDANAPASQISIANRQLVLADRMSRRVTEIVAGGENAVSAADALSRDAGVFASVLEGFRDGNEEAGYNRITSAAGIANLQAASDLYAEAQADLDVILEAAADLAEVQGAATQISEDSNVLLENSQALFASFDAINYQRVFPNNYFAIGGAIGAGLGIVGLLFTIFRDQRRRLGTTQELNQRNQEAILRLLDEMGSLAEGDLTVKATVTEDITGAIADSINFAVEALRSLVSTINETAVQVAAAAQETQATAMHLAEAAEHQAQQITSASAQINEMASSIDEVSKNSAESADVAQRSVQIAAKGAEVVRQTIQGMDNIRDQIQETSKRIKRLGESSQEIGSIVELINDISEQTNILALNAAIQAASAGEAGRGFAVVADEVQRLAERASNATKRIEALVQTIQSDTNEAVSSMEQTTAEVVAGARLAEDAGLALGEIEKVSNDLADLIQNISQAARQQSTAATNITATMSVIQEITTQTSQGASQTAESIGNLAQLAADLRRSVADFKLPG</sequence>
<protein>
    <recommendedName>
        <fullName evidence="14">Chemotaxis protein</fullName>
    </recommendedName>
</protein>
<comment type="similarity">
    <text evidence="6">Belongs to the methyl-accepting chemotaxis (MCP) protein family.</text>
</comment>
<accession>A0A091BMR7</accession>
<dbReference type="Proteomes" id="UP000029393">
    <property type="component" value="Unassembled WGS sequence"/>
</dbReference>
<dbReference type="EMBL" id="AVCK01000026">
    <property type="protein sequence ID" value="KFN45630.1"/>
    <property type="molecule type" value="Genomic_DNA"/>
</dbReference>
<dbReference type="InterPro" id="IPR004090">
    <property type="entry name" value="Chemotax_Me-accpt_rcpt"/>
</dbReference>
<dbReference type="InterPro" id="IPR003660">
    <property type="entry name" value="HAMP_dom"/>
</dbReference>
<feature type="transmembrane region" description="Helical" evidence="9">
    <location>
        <begin position="12"/>
        <end position="37"/>
    </location>
</feature>
<dbReference type="GO" id="GO:0004888">
    <property type="term" value="F:transmembrane signaling receptor activity"/>
    <property type="evidence" value="ECO:0007669"/>
    <property type="project" value="InterPro"/>
</dbReference>
<dbReference type="STRING" id="1384056.N787_12630"/>
<evidence type="ECO:0000256" key="9">
    <source>
        <dbReference type="SAM" id="Phobius"/>
    </source>
</evidence>
<feature type="transmembrane region" description="Helical" evidence="9">
    <location>
        <begin position="315"/>
        <end position="336"/>
    </location>
</feature>
<dbReference type="FunFam" id="1.10.287.950:FF:000001">
    <property type="entry name" value="Methyl-accepting chemotaxis sensory transducer"/>
    <property type="match status" value="1"/>
</dbReference>
<dbReference type="GO" id="GO:0007165">
    <property type="term" value="P:signal transduction"/>
    <property type="evidence" value="ECO:0007669"/>
    <property type="project" value="UniProtKB-KW"/>
</dbReference>
<dbReference type="RefSeq" id="WP_034213094.1">
    <property type="nucleotide sequence ID" value="NZ_AVCK01000026.1"/>
</dbReference>
<name>A0A091BMR7_9GAMM</name>
<comment type="caution">
    <text evidence="12">The sequence shown here is derived from an EMBL/GenBank/DDBJ whole genome shotgun (WGS) entry which is preliminary data.</text>
</comment>